<dbReference type="InterPro" id="IPR041095">
    <property type="entry name" value="EFG_II"/>
</dbReference>
<comment type="function">
    <text evidence="7">Mitochondrial GTPase that catalyzes the GTP-dependent ribosomal translocation step during translation elongation. During this step, the ribosome changes from the pre-translocational (PRE) to the post-translocational (POST) state as the newly formed A-site-bound peptidyl-tRNA and P-site-bound deacylated tRNA move to the P and E sites, respectively. Catalyzes the coordinated movement of the two tRNA molecules, the mRNA and conformational changes in the ribosome.</text>
</comment>
<dbReference type="Pfam" id="PF00009">
    <property type="entry name" value="GTP_EFTU"/>
    <property type="match status" value="1"/>
</dbReference>
<dbReference type="PANTHER" id="PTHR43636">
    <property type="entry name" value="ELONGATION FACTOR G, MITOCHONDRIAL"/>
    <property type="match status" value="1"/>
</dbReference>
<dbReference type="NCBIfam" id="TIGR00231">
    <property type="entry name" value="small_GTP"/>
    <property type="match status" value="1"/>
</dbReference>
<feature type="domain" description="Tr-type G" evidence="8">
    <location>
        <begin position="68"/>
        <end position="356"/>
    </location>
</feature>
<keyword evidence="4 7" id="KW-0251">Elongation factor</keyword>
<dbReference type="NCBIfam" id="TIGR00484">
    <property type="entry name" value="EF-G"/>
    <property type="match status" value="1"/>
</dbReference>
<dbReference type="Gene3D" id="3.30.230.10">
    <property type="match status" value="1"/>
</dbReference>
<dbReference type="HAMAP" id="MF_00054_B">
    <property type="entry name" value="EF_G_EF_2_B"/>
    <property type="match status" value="1"/>
</dbReference>
<evidence type="ECO:0000256" key="1">
    <source>
        <dbReference type="ARBA" id="ARBA00004173"/>
    </source>
</evidence>
<feature type="binding site" evidence="7">
    <location>
        <begin position="202"/>
        <end position="205"/>
    </location>
    <ligand>
        <name>GTP</name>
        <dbReference type="ChEBI" id="CHEBI:37565"/>
    </ligand>
</feature>
<dbReference type="SUPFAM" id="SSF50447">
    <property type="entry name" value="Translation proteins"/>
    <property type="match status" value="1"/>
</dbReference>
<dbReference type="Pfam" id="PF14492">
    <property type="entry name" value="EFG_III"/>
    <property type="match status" value="1"/>
</dbReference>
<dbReference type="InterPro" id="IPR031157">
    <property type="entry name" value="G_TR_CS"/>
</dbReference>
<proteinExistence type="inferred from homology"/>
<dbReference type="InterPro" id="IPR035647">
    <property type="entry name" value="EFG_III/V"/>
</dbReference>
<dbReference type="InterPro" id="IPR020568">
    <property type="entry name" value="Ribosomal_Su5_D2-typ_SF"/>
</dbReference>
<dbReference type="SUPFAM" id="SSF54980">
    <property type="entry name" value="EF-G C-terminal domain-like"/>
    <property type="match status" value="2"/>
</dbReference>
<feature type="binding site" evidence="7">
    <location>
        <begin position="77"/>
        <end position="84"/>
    </location>
    <ligand>
        <name>GTP</name>
        <dbReference type="ChEBI" id="CHEBI:37565"/>
    </ligand>
</feature>
<dbReference type="InterPro" id="IPR047872">
    <property type="entry name" value="EFG_IV"/>
</dbReference>
<evidence type="ECO:0000256" key="3">
    <source>
        <dbReference type="ARBA" id="ARBA00022741"/>
    </source>
</evidence>
<accession>A0ABQ7JGD3</accession>
<dbReference type="Pfam" id="PF03764">
    <property type="entry name" value="EFG_IV"/>
    <property type="match status" value="1"/>
</dbReference>
<comment type="pathway">
    <text evidence="7">Protein biosynthesis; polypeptide chain elongation.</text>
</comment>
<evidence type="ECO:0000256" key="7">
    <source>
        <dbReference type="HAMAP-Rule" id="MF_03061"/>
    </source>
</evidence>
<evidence type="ECO:0000256" key="5">
    <source>
        <dbReference type="ARBA" id="ARBA00022917"/>
    </source>
</evidence>
<reference evidence="9 10" key="1">
    <citation type="journal article" date="2020" name="bioRxiv">
        <title>Metabolic contributions of an alphaproteobacterial endosymbiont in the apicomplexan Cardiosporidium cionae.</title>
        <authorList>
            <person name="Hunter E.S."/>
            <person name="Paight C.J."/>
            <person name="Lane C.E."/>
        </authorList>
    </citation>
    <scope>NUCLEOTIDE SEQUENCE [LARGE SCALE GENOMIC DNA]</scope>
    <source>
        <strain evidence="9">ESH_2018</strain>
    </source>
</reference>
<organism evidence="9 10">
    <name type="scientific">Cardiosporidium cionae</name>
    <dbReference type="NCBI Taxonomy" id="476202"/>
    <lineage>
        <taxon>Eukaryota</taxon>
        <taxon>Sar</taxon>
        <taxon>Alveolata</taxon>
        <taxon>Apicomplexa</taxon>
        <taxon>Aconoidasida</taxon>
        <taxon>Nephromycida</taxon>
        <taxon>Cardiosporidium</taxon>
    </lineage>
</organism>
<dbReference type="Gene3D" id="3.30.70.240">
    <property type="match status" value="1"/>
</dbReference>
<evidence type="ECO:0000259" key="8">
    <source>
        <dbReference type="PROSITE" id="PS51722"/>
    </source>
</evidence>
<dbReference type="SMART" id="SM00889">
    <property type="entry name" value="EFG_IV"/>
    <property type="match status" value="1"/>
</dbReference>
<dbReference type="InterPro" id="IPR005225">
    <property type="entry name" value="Small_GTP-bd"/>
</dbReference>
<dbReference type="Proteomes" id="UP000823046">
    <property type="component" value="Unassembled WGS sequence"/>
</dbReference>
<dbReference type="Pfam" id="PF00679">
    <property type="entry name" value="EFG_C"/>
    <property type="match status" value="1"/>
</dbReference>
<dbReference type="InterPro" id="IPR027417">
    <property type="entry name" value="P-loop_NTPase"/>
</dbReference>
<dbReference type="InterPro" id="IPR014721">
    <property type="entry name" value="Ribsml_uS5_D2-typ_fold_subgr"/>
</dbReference>
<evidence type="ECO:0000256" key="2">
    <source>
        <dbReference type="ARBA" id="ARBA00005870"/>
    </source>
</evidence>
<comment type="caution">
    <text evidence="9">The sequence shown here is derived from an EMBL/GenBank/DDBJ whole genome shotgun (WGS) entry which is preliminary data.</text>
</comment>
<sequence>MLSLFSYGLISGLGHASSYKNLCARAPAFSESILRTLFFPKTLCGSFNKRCEASEFHSSTTVALGNATRRRNIGISAHIDSGKTTLTERILFYAGRIKQIHEVRGSDGVGAKMDSMELEREKGITIQSAATHCMWNLEDFQYAVNIIDTPGHVDFTIEVERALRVLDGAVLVCCGVAAVQSQTLTVDRQMKRYNVPRIIFLNKLDRDGADPNRALSIIRSKLAIPTVALQACLDIIPIGLSTKHKGVIEIIPRKAYIFDGQYGEALRCEDIPEDLKVVVETVRNELLETLAEIDDIFAEKFIEGEEYCTEECIHAAIRRCTISRRLSPLLMGSAKSNKGIQLLLNAVCRYLPASDEVENFAFNLDDNENQIALQNDLKKPLVGLVFKIQELPIGQLAYFRIYQGCLRKGDSIMNMSTGKKTSTKRILKLHADEVKECDYAEAGDIVAISALDCFSGTTFTDGTVSYTLYSMFVPEPVVSWSIKPKSNLEATKFSKALSRFQREDPTFRIHTDAESKEVVMSGMGELQLNIYVERMRREYGLNIEVGEPKVNFRETITTPTEFEYLHKKQSGGAGQYGKIIGRFEPISEDLNSIKFDVLFENKLLGNQISPNHISSVEKGFRDCSLKGLLTGSPVINIRYMLLDGASHVVDSSDLAFRSAAQGAFRSFYEHASPVVLEPIMQVELVVPAEFQSSALASLIKRKANISGTENQEDTVVIQATVGLKEMFGYISDLRACTQGQGAYSMEFYRYEPMNSQDQEVATAKYVKLLASKSK</sequence>
<keyword evidence="5 7" id="KW-0648">Protein biosynthesis</keyword>
<name>A0ABQ7JGD3_9APIC</name>
<dbReference type="EMBL" id="JADAQX010000013">
    <property type="protein sequence ID" value="KAF8822929.1"/>
    <property type="molecule type" value="Genomic_DNA"/>
</dbReference>
<dbReference type="Gene3D" id="3.40.50.300">
    <property type="entry name" value="P-loop containing nucleotide triphosphate hydrolases"/>
    <property type="match status" value="1"/>
</dbReference>
<dbReference type="SUPFAM" id="SSF54211">
    <property type="entry name" value="Ribosomal protein S5 domain 2-like"/>
    <property type="match status" value="1"/>
</dbReference>
<keyword evidence="6 7" id="KW-0342">GTP-binding</keyword>
<dbReference type="CDD" id="cd03713">
    <property type="entry name" value="EFG_mtEFG_C"/>
    <property type="match status" value="1"/>
</dbReference>
<dbReference type="InterPro" id="IPR000795">
    <property type="entry name" value="T_Tr_GTP-bd_dom"/>
</dbReference>
<comment type="subcellular location">
    <subcellularLocation>
        <location evidence="1 7">Mitochondrion</location>
    </subcellularLocation>
</comment>
<evidence type="ECO:0000256" key="6">
    <source>
        <dbReference type="ARBA" id="ARBA00023134"/>
    </source>
</evidence>
<dbReference type="Gene3D" id="2.40.30.10">
    <property type="entry name" value="Translation factors"/>
    <property type="match status" value="1"/>
</dbReference>
<dbReference type="InterPro" id="IPR005517">
    <property type="entry name" value="Transl_elong_EFG/EF2_IV"/>
</dbReference>
<dbReference type="GO" id="GO:0003746">
    <property type="term" value="F:translation elongation factor activity"/>
    <property type="evidence" value="ECO:0007669"/>
    <property type="project" value="UniProtKB-KW"/>
</dbReference>
<dbReference type="PANTHER" id="PTHR43636:SF2">
    <property type="entry name" value="ELONGATION FACTOR G, MITOCHONDRIAL"/>
    <property type="match status" value="1"/>
</dbReference>
<dbReference type="CDD" id="cd01434">
    <property type="entry name" value="EFG_mtEFG1_IV"/>
    <property type="match status" value="1"/>
</dbReference>
<dbReference type="PROSITE" id="PS51722">
    <property type="entry name" value="G_TR_2"/>
    <property type="match status" value="1"/>
</dbReference>
<dbReference type="SMART" id="SM00838">
    <property type="entry name" value="EFG_C"/>
    <property type="match status" value="1"/>
</dbReference>
<evidence type="ECO:0000313" key="10">
    <source>
        <dbReference type="Proteomes" id="UP000823046"/>
    </source>
</evidence>
<dbReference type="InterPro" id="IPR004161">
    <property type="entry name" value="EFTu-like_2"/>
</dbReference>
<dbReference type="InterPro" id="IPR009022">
    <property type="entry name" value="EFG_III"/>
</dbReference>
<dbReference type="PROSITE" id="PS00301">
    <property type="entry name" value="G_TR_1"/>
    <property type="match status" value="1"/>
</dbReference>
<dbReference type="CDD" id="cd01886">
    <property type="entry name" value="EF-G"/>
    <property type="match status" value="1"/>
</dbReference>
<keyword evidence="7" id="KW-0496">Mitochondrion</keyword>
<comment type="similarity">
    <text evidence="7">Belongs to the GTP-binding elongation factor family. EF-G/EF-2 subfamily.</text>
</comment>
<dbReference type="Gene3D" id="3.30.70.870">
    <property type="entry name" value="Elongation Factor G (Translational Gtpase), domain 3"/>
    <property type="match status" value="1"/>
</dbReference>
<dbReference type="InterPro" id="IPR004540">
    <property type="entry name" value="Transl_elong_EFG/EF2"/>
</dbReference>
<dbReference type="InterPro" id="IPR035649">
    <property type="entry name" value="EFG_V"/>
</dbReference>
<feature type="binding site" evidence="7">
    <location>
        <begin position="148"/>
        <end position="152"/>
    </location>
    <ligand>
        <name>GTP</name>
        <dbReference type="ChEBI" id="CHEBI:37565"/>
    </ligand>
</feature>
<keyword evidence="3 7" id="KW-0547">Nucleotide-binding</keyword>
<dbReference type="SUPFAM" id="SSF52540">
    <property type="entry name" value="P-loop containing nucleoside triphosphate hydrolases"/>
    <property type="match status" value="1"/>
</dbReference>
<gene>
    <name evidence="9" type="ORF">IE077_000256</name>
</gene>
<dbReference type="PRINTS" id="PR00315">
    <property type="entry name" value="ELONGATNFCT"/>
</dbReference>
<evidence type="ECO:0000256" key="4">
    <source>
        <dbReference type="ARBA" id="ARBA00022768"/>
    </source>
</evidence>
<protein>
    <recommendedName>
        <fullName evidence="7">Elongation factor G, mitochondrial</fullName>
        <shortName evidence="7">EF-Gmt</shortName>
    </recommendedName>
    <alternativeName>
        <fullName evidence="7">Elongation factor G 1, mitochondrial</fullName>
        <shortName evidence="7">mEF-G 1</shortName>
    </alternativeName>
    <alternativeName>
        <fullName evidence="7">Elongation factor G1</fullName>
    </alternativeName>
</protein>
<dbReference type="InterPro" id="IPR009000">
    <property type="entry name" value="Transl_B-barrel_sf"/>
</dbReference>
<dbReference type="Pfam" id="PF03144">
    <property type="entry name" value="GTP_EFTU_D2"/>
    <property type="match status" value="1"/>
</dbReference>
<comment type="similarity">
    <text evidence="2">Belongs to the TRAFAC class translation factor GTPase superfamily. Classic translation factor GTPase family. EF-G/EF-2 subfamily.</text>
</comment>
<dbReference type="InterPro" id="IPR000640">
    <property type="entry name" value="EFG_V-like"/>
</dbReference>
<evidence type="ECO:0000313" key="9">
    <source>
        <dbReference type="EMBL" id="KAF8822929.1"/>
    </source>
</evidence>
<dbReference type="CDD" id="cd16262">
    <property type="entry name" value="EFG_III"/>
    <property type="match status" value="1"/>
</dbReference>
<keyword evidence="10" id="KW-1185">Reference proteome</keyword>